<evidence type="ECO:0000313" key="3">
    <source>
        <dbReference type="Proteomes" id="UP001497600"/>
    </source>
</evidence>
<feature type="region of interest" description="Disordered" evidence="1">
    <location>
        <begin position="610"/>
        <end position="629"/>
    </location>
</feature>
<dbReference type="Proteomes" id="UP001497600">
    <property type="component" value="Chromosome B"/>
</dbReference>
<reference evidence="2 3" key="1">
    <citation type="submission" date="2024-01" db="EMBL/GenBank/DDBJ databases">
        <authorList>
            <consortium name="Genoscope - CEA"/>
            <person name="William W."/>
        </authorList>
    </citation>
    <scope>NUCLEOTIDE SEQUENCE [LARGE SCALE GENOMIC DNA]</scope>
    <source>
        <strain evidence="2 3">29B2s-10</strain>
    </source>
</reference>
<evidence type="ECO:0000256" key="1">
    <source>
        <dbReference type="SAM" id="MobiDB-lite"/>
    </source>
</evidence>
<keyword evidence="3" id="KW-1185">Reference proteome</keyword>
<sequence length="629" mass="71630">MTDVQLVEDLTRLFVEERFYDIVLFMPALGAREIPTGVRLVLAATLFQLGRVSSGMRELALAIELANDWRERRIVLWYLAVGFAKLGKVSERDACLVELGELKEGHLTRETAEDFNWPLYERSRDSRSLPLIVSVPLHVQARGFLSSHGNLDDYSLGRRCIHLDQMARIALSPEALSLCDLFKMFKYFGPLYFYDELLKPDSLLERQIHQEMLNQPDLDFNNDGSPAGLSLSLTPLLNEISPVTSLSRCSSVIKLQVVRGFLLHLQQSHSRAMQIFQWVLHLFEEMESKLPATLFNCNEYYNPTTKRVVSLLMVSSANLADNTSVDYDQLIATLVACSHDMNISSEYSSGRLCQYFLCCGGLYEKLSYIKAIDVNIEEDPRGGAVWKRLSPVHVEEMVRKYIIAATLKPRDDPSVIFLYQRILWGVLVHGGLHLQVLWFFKFVRDHFFIDLEYGPLSYNDSARYRDFPGADQDILTHYDNGHPSVDNICALRNSLSDLEIDTMWDDDHAATFLMPQVFVSAHHRRLVFADSYYDERMPYVSTRDFVSTSHDTVKPKLKGQLKLNSKLVNSNIATSKVLIDLWVDSYQKYHGSIPLAILEKFGEKVVDSSGTPVSEEASFSCSSGLFNPR</sequence>
<evidence type="ECO:0000313" key="2">
    <source>
        <dbReference type="EMBL" id="CAK7896662.1"/>
    </source>
</evidence>
<gene>
    <name evidence="2" type="ORF">CAAN4_B06238</name>
</gene>
<proteinExistence type="predicted"/>
<accession>A0ABP0EBT0</accession>
<dbReference type="EMBL" id="OZ004254">
    <property type="protein sequence ID" value="CAK7896662.1"/>
    <property type="molecule type" value="Genomic_DNA"/>
</dbReference>
<name>A0ABP0EBT0_9ASCO</name>
<organism evidence="2 3">
    <name type="scientific">[Candida] anglica</name>
    <dbReference type="NCBI Taxonomy" id="148631"/>
    <lineage>
        <taxon>Eukaryota</taxon>
        <taxon>Fungi</taxon>
        <taxon>Dikarya</taxon>
        <taxon>Ascomycota</taxon>
        <taxon>Saccharomycotina</taxon>
        <taxon>Pichiomycetes</taxon>
        <taxon>Debaryomycetaceae</taxon>
        <taxon>Kurtzmaniella</taxon>
    </lineage>
</organism>
<protein>
    <submittedName>
        <fullName evidence="2">Uncharacterized protein</fullName>
    </submittedName>
</protein>